<evidence type="ECO:0000313" key="3">
    <source>
        <dbReference type="Proteomes" id="UP000250123"/>
    </source>
</evidence>
<dbReference type="Proteomes" id="UP000250123">
    <property type="component" value="Chromosome SHEWBE"/>
</dbReference>
<dbReference type="InterPro" id="IPR011009">
    <property type="entry name" value="Kinase-like_dom_sf"/>
</dbReference>
<feature type="transmembrane region" description="Helical" evidence="1">
    <location>
        <begin position="6"/>
        <end position="32"/>
    </location>
</feature>
<proteinExistence type="predicted"/>
<sequence>MAFPLFLTSSGVACLSYIPISLIHIALIYSYLHNRLSLFWSYRVPEQTFEAVVGKILADNQGARVLKFEHQGQFYWLKQAEKLTGAMRFLKQSPAKALQIEVETLAMLASKGAQVPQLMCSSPDYLVIADVGPTISSWLSDKTLSQDEKQQILNASATALANLHQLGLAHGRPALRDISWSEGQVHFIDFEASQSGKDITYQQRRDLLVYIHSLYRYMGPDHEMITPAIQAYRDAGGEAIWLDAKQWLTPWQWIYPGLRLFKDIGGKDLRPMFWLLWHFRQLA</sequence>
<keyword evidence="1" id="KW-0812">Transmembrane</keyword>
<dbReference type="Pfam" id="PF06293">
    <property type="entry name" value="Kdo"/>
    <property type="match status" value="1"/>
</dbReference>
<dbReference type="SUPFAM" id="SSF56112">
    <property type="entry name" value="Protein kinase-like (PK-like)"/>
    <property type="match status" value="1"/>
</dbReference>
<accession>A0A330M4G0</accession>
<dbReference type="KEGG" id="sbk:SHEWBE_3198"/>
<evidence type="ECO:0000313" key="2">
    <source>
        <dbReference type="EMBL" id="SQH77161.1"/>
    </source>
</evidence>
<keyword evidence="1" id="KW-0472">Membrane</keyword>
<organism evidence="2 3">
    <name type="scientific">Shewanella benthica</name>
    <dbReference type="NCBI Taxonomy" id="43661"/>
    <lineage>
        <taxon>Bacteria</taxon>
        <taxon>Pseudomonadati</taxon>
        <taxon>Pseudomonadota</taxon>
        <taxon>Gammaproteobacteria</taxon>
        <taxon>Alteromonadales</taxon>
        <taxon>Shewanellaceae</taxon>
        <taxon>Shewanella</taxon>
    </lineage>
</organism>
<keyword evidence="1" id="KW-1133">Transmembrane helix</keyword>
<reference evidence="3" key="1">
    <citation type="submission" date="2018-06" db="EMBL/GenBank/DDBJ databases">
        <authorList>
            <person name="Cea G.-C."/>
            <person name="William W."/>
        </authorList>
    </citation>
    <scope>NUCLEOTIDE SEQUENCE [LARGE SCALE GENOMIC DNA]</scope>
    <source>
        <strain evidence="3">DB21MT-2</strain>
    </source>
</reference>
<dbReference type="AlphaFoldDB" id="A0A330M4G0"/>
<protein>
    <recommendedName>
        <fullName evidence="4">Serine/threonine protein kinase</fullName>
    </recommendedName>
</protein>
<name>A0A330M4G0_9GAMM</name>
<evidence type="ECO:0008006" key="4">
    <source>
        <dbReference type="Google" id="ProtNLM"/>
    </source>
</evidence>
<evidence type="ECO:0000256" key="1">
    <source>
        <dbReference type="SAM" id="Phobius"/>
    </source>
</evidence>
<gene>
    <name evidence="2" type="ORF">SHEWBE_3198</name>
</gene>
<dbReference type="EMBL" id="LS483452">
    <property type="protein sequence ID" value="SQH77161.1"/>
    <property type="molecule type" value="Genomic_DNA"/>
</dbReference>